<reference evidence="1" key="1">
    <citation type="submission" date="2014-11" db="EMBL/GenBank/DDBJ databases">
        <authorList>
            <person name="Amaro Gonzalez C."/>
        </authorList>
    </citation>
    <scope>NUCLEOTIDE SEQUENCE</scope>
</reference>
<name>A0A0E9VCB3_ANGAN</name>
<organism evidence="1">
    <name type="scientific">Anguilla anguilla</name>
    <name type="common">European freshwater eel</name>
    <name type="synonym">Muraena anguilla</name>
    <dbReference type="NCBI Taxonomy" id="7936"/>
    <lineage>
        <taxon>Eukaryota</taxon>
        <taxon>Metazoa</taxon>
        <taxon>Chordata</taxon>
        <taxon>Craniata</taxon>
        <taxon>Vertebrata</taxon>
        <taxon>Euteleostomi</taxon>
        <taxon>Actinopterygii</taxon>
        <taxon>Neopterygii</taxon>
        <taxon>Teleostei</taxon>
        <taxon>Anguilliformes</taxon>
        <taxon>Anguillidae</taxon>
        <taxon>Anguilla</taxon>
    </lineage>
</organism>
<dbReference type="AlphaFoldDB" id="A0A0E9VCB3"/>
<accession>A0A0E9VCB3</accession>
<proteinExistence type="predicted"/>
<evidence type="ECO:0000313" key="1">
    <source>
        <dbReference type="EMBL" id="JAH75707.1"/>
    </source>
</evidence>
<sequence>MGHATMSACMYKSFIILFMAAVLVDLLRSATWTH</sequence>
<protein>
    <submittedName>
        <fullName evidence="1">Uncharacterized protein</fullName>
    </submittedName>
</protein>
<reference evidence="1" key="2">
    <citation type="journal article" date="2015" name="Fish Shellfish Immunol.">
        <title>Early steps in the European eel (Anguilla anguilla)-Vibrio vulnificus interaction in the gills: Role of the RtxA13 toxin.</title>
        <authorList>
            <person name="Callol A."/>
            <person name="Pajuelo D."/>
            <person name="Ebbesson L."/>
            <person name="Teles M."/>
            <person name="MacKenzie S."/>
            <person name="Amaro C."/>
        </authorList>
    </citation>
    <scope>NUCLEOTIDE SEQUENCE</scope>
</reference>
<dbReference type="EMBL" id="GBXM01032870">
    <property type="protein sequence ID" value="JAH75707.1"/>
    <property type="molecule type" value="Transcribed_RNA"/>
</dbReference>